<keyword evidence="4" id="KW-1185">Reference proteome</keyword>
<dbReference type="InterPro" id="IPR050239">
    <property type="entry name" value="Sigma-70_RNA_pol_init_factors"/>
</dbReference>
<dbReference type="PROSITE" id="PS00716">
    <property type="entry name" value="SIGMA70_2"/>
    <property type="match status" value="1"/>
</dbReference>
<dbReference type="EMBL" id="VEPZ02000830">
    <property type="protein sequence ID" value="KAE8717178.1"/>
    <property type="molecule type" value="Genomic_DNA"/>
</dbReference>
<dbReference type="PANTHER" id="PTHR30603:SF45">
    <property type="entry name" value="RNA POLYMERASE SIGMA FACTOR SIGF, CHLOROPLASTIC"/>
    <property type="match status" value="1"/>
</dbReference>
<dbReference type="PRINTS" id="PR00046">
    <property type="entry name" value="SIGMA70FCT"/>
</dbReference>
<evidence type="ECO:0000313" key="3">
    <source>
        <dbReference type="EMBL" id="KAE8717178.1"/>
    </source>
</evidence>
<dbReference type="InterPro" id="IPR007630">
    <property type="entry name" value="RNA_pol_sigma70_r4"/>
</dbReference>
<organism evidence="3 4">
    <name type="scientific">Hibiscus syriacus</name>
    <name type="common">Rose of Sharon</name>
    <dbReference type="NCBI Taxonomy" id="106335"/>
    <lineage>
        <taxon>Eukaryota</taxon>
        <taxon>Viridiplantae</taxon>
        <taxon>Streptophyta</taxon>
        <taxon>Embryophyta</taxon>
        <taxon>Tracheophyta</taxon>
        <taxon>Spermatophyta</taxon>
        <taxon>Magnoliopsida</taxon>
        <taxon>eudicotyledons</taxon>
        <taxon>Gunneridae</taxon>
        <taxon>Pentapetalae</taxon>
        <taxon>rosids</taxon>
        <taxon>malvids</taxon>
        <taxon>Malvales</taxon>
        <taxon>Malvaceae</taxon>
        <taxon>Malvoideae</taxon>
        <taxon>Hibiscus</taxon>
    </lineage>
</organism>
<accession>A0A6A3BP34</accession>
<comment type="similarity">
    <text evidence="1">Belongs to the sigma-70 factor family.</text>
</comment>
<proteinExistence type="inferred from homology"/>
<dbReference type="InterPro" id="IPR000943">
    <property type="entry name" value="RNA_pol_sigma70"/>
</dbReference>
<name>A0A6A3BP34_HIBSY</name>
<dbReference type="GO" id="GO:0003700">
    <property type="term" value="F:DNA-binding transcription factor activity"/>
    <property type="evidence" value="ECO:0007669"/>
    <property type="project" value="InterPro"/>
</dbReference>
<dbReference type="InterPro" id="IPR013324">
    <property type="entry name" value="RNA_pol_sigma_r3/r4-like"/>
</dbReference>
<dbReference type="GO" id="GO:0006352">
    <property type="term" value="P:DNA-templated transcription initiation"/>
    <property type="evidence" value="ECO:0007669"/>
    <property type="project" value="InterPro"/>
</dbReference>
<sequence>MVIPGYHLSGIEIPDVSVAKKLMCQQVRNILRVLSPRERKIIRLQFGIKESIENSLSEVGNMLGLSKEKVRQLESKALYKLKQCLVEQGLGTYADLVT</sequence>
<dbReference type="Pfam" id="PF04545">
    <property type="entry name" value="Sigma70_r4"/>
    <property type="match status" value="1"/>
</dbReference>
<dbReference type="SUPFAM" id="SSF88659">
    <property type="entry name" value="Sigma3 and sigma4 domains of RNA polymerase sigma factors"/>
    <property type="match status" value="1"/>
</dbReference>
<dbReference type="Gene3D" id="1.10.10.10">
    <property type="entry name" value="Winged helix-like DNA-binding domain superfamily/Winged helix DNA-binding domain"/>
    <property type="match status" value="1"/>
</dbReference>
<evidence type="ECO:0000259" key="2">
    <source>
        <dbReference type="PROSITE" id="PS00716"/>
    </source>
</evidence>
<dbReference type="AlphaFoldDB" id="A0A6A3BP34"/>
<comment type="caution">
    <text evidence="3">The sequence shown here is derived from an EMBL/GenBank/DDBJ whole genome shotgun (WGS) entry which is preliminary data.</text>
</comment>
<dbReference type="CDD" id="cd06171">
    <property type="entry name" value="Sigma70_r4"/>
    <property type="match status" value="1"/>
</dbReference>
<reference evidence="3" key="1">
    <citation type="submission" date="2019-09" db="EMBL/GenBank/DDBJ databases">
        <title>Draft genome information of white flower Hibiscus syriacus.</title>
        <authorList>
            <person name="Kim Y.-M."/>
        </authorList>
    </citation>
    <scope>NUCLEOTIDE SEQUENCE [LARGE SCALE GENOMIC DNA]</scope>
    <source>
        <strain evidence="3">YM2019G1</strain>
    </source>
</reference>
<dbReference type="Proteomes" id="UP000436088">
    <property type="component" value="Unassembled WGS sequence"/>
</dbReference>
<dbReference type="InterPro" id="IPR036388">
    <property type="entry name" value="WH-like_DNA-bd_sf"/>
</dbReference>
<dbReference type="PANTHER" id="PTHR30603">
    <property type="entry name" value="RNA POLYMERASE SIGMA FACTOR RPO"/>
    <property type="match status" value="1"/>
</dbReference>
<gene>
    <name evidence="3" type="ORF">F3Y22_tig00110057pilonHSYRG00100</name>
</gene>
<evidence type="ECO:0000313" key="4">
    <source>
        <dbReference type="Proteomes" id="UP000436088"/>
    </source>
</evidence>
<feature type="domain" description="RNA polymerase sigma-70" evidence="2">
    <location>
        <begin position="55"/>
        <end position="81"/>
    </location>
</feature>
<evidence type="ECO:0000256" key="1">
    <source>
        <dbReference type="ARBA" id="ARBA00007788"/>
    </source>
</evidence>
<protein>
    <recommendedName>
        <fullName evidence="2">RNA polymerase sigma-70 domain-containing protein</fullName>
    </recommendedName>
</protein>